<dbReference type="SUPFAM" id="SSF81321">
    <property type="entry name" value="Family A G protein-coupled receptor-like"/>
    <property type="match status" value="1"/>
</dbReference>
<evidence type="ECO:0000256" key="9">
    <source>
        <dbReference type="SAM" id="Phobius"/>
    </source>
</evidence>
<keyword evidence="7 8" id="KW-0807">Transducer</keyword>
<feature type="transmembrane region" description="Helical" evidence="9">
    <location>
        <begin position="95"/>
        <end position="116"/>
    </location>
</feature>
<dbReference type="SMART" id="SM01381">
    <property type="entry name" value="7TM_GPCR_Srsx"/>
    <property type="match status" value="1"/>
</dbReference>
<evidence type="ECO:0000313" key="12">
    <source>
        <dbReference type="Proteomes" id="UP001159405"/>
    </source>
</evidence>
<keyword evidence="12" id="KW-1185">Reference proteome</keyword>
<feature type="transmembrane region" description="Helical" evidence="9">
    <location>
        <begin position="180"/>
        <end position="206"/>
    </location>
</feature>
<evidence type="ECO:0000256" key="3">
    <source>
        <dbReference type="ARBA" id="ARBA00022989"/>
    </source>
</evidence>
<reference evidence="11 12" key="1">
    <citation type="submission" date="2022-05" db="EMBL/GenBank/DDBJ databases">
        <authorList>
            <consortium name="Genoscope - CEA"/>
            <person name="William W."/>
        </authorList>
    </citation>
    <scope>NUCLEOTIDE SEQUENCE [LARGE SCALE GENOMIC DNA]</scope>
</reference>
<dbReference type="Pfam" id="PF00001">
    <property type="entry name" value="7tm_1"/>
    <property type="match status" value="1"/>
</dbReference>
<evidence type="ECO:0000256" key="6">
    <source>
        <dbReference type="ARBA" id="ARBA00023170"/>
    </source>
</evidence>
<dbReference type="CDD" id="cd00637">
    <property type="entry name" value="7tm_classA_rhodopsin-like"/>
    <property type="match status" value="1"/>
</dbReference>
<evidence type="ECO:0000256" key="4">
    <source>
        <dbReference type="ARBA" id="ARBA00023040"/>
    </source>
</evidence>
<dbReference type="PROSITE" id="PS00237">
    <property type="entry name" value="G_PROTEIN_RECEP_F1_1"/>
    <property type="match status" value="1"/>
</dbReference>
<dbReference type="Proteomes" id="UP001159405">
    <property type="component" value="Unassembled WGS sequence"/>
</dbReference>
<evidence type="ECO:0000256" key="5">
    <source>
        <dbReference type="ARBA" id="ARBA00023136"/>
    </source>
</evidence>
<comment type="similarity">
    <text evidence="8">Belongs to the G-protein coupled receptor 1 family.</text>
</comment>
<dbReference type="PROSITE" id="PS50262">
    <property type="entry name" value="G_PROTEIN_RECEP_F1_2"/>
    <property type="match status" value="1"/>
</dbReference>
<accession>A0ABN8QHI0</accession>
<keyword evidence="3 9" id="KW-1133">Transmembrane helix</keyword>
<comment type="subcellular location">
    <subcellularLocation>
        <location evidence="1">Membrane</location>
        <topology evidence="1">Multi-pass membrane protein</topology>
    </subcellularLocation>
</comment>
<organism evidence="11 12">
    <name type="scientific">Porites lobata</name>
    <dbReference type="NCBI Taxonomy" id="104759"/>
    <lineage>
        <taxon>Eukaryota</taxon>
        <taxon>Metazoa</taxon>
        <taxon>Cnidaria</taxon>
        <taxon>Anthozoa</taxon>
        <taxon>Hexacorallia</taxon>
        <taxon>Scleractinia</taxon>
        <taxon>Fungiina</taxon>
        <taxon>Poritidae</taxon>
        <taxon>Porites</taxon>
    </lineage>
</organism>
<evidence type="ECO:0000313" key="11">
    <source>
        <dbReference type="EMBL" id="CAH3164675.1"/>
    </source>
</evidence>
<dbReference type="PANTHER" id="PTHR45695">
    <property type="entry name" value="LEUCOKININ RECEPTOR-RELATED"/>
    <property type="match status" value="1"/>
</dbReference>
<dbReference type="PRINTS" id="PR00237">
    <property type="entry name" value="GPCRRHODOPSN"/>
</dbReference>
<protein>
    <recommendedName>
        <fullName evidence="10">G-protein coupled receptors family 1 profile domain-containing protein</fullName>
    </recommendedName>
</protein>
<dbReference type="EMBL" id="CALNXK010000130">
    <property type="protein sequence ID" value="CAH3164675.1"/>
    <property type="molecule type" value="Genomic_DNA"/>
</dbReference>
<feature type="transmembrane region" description="Helical" evidence="9">
    <location>
        <begin position="282"/>
        <end position="303"/>
    </location>
</feature>
<evidence type="ECO:0000256" key="2">
    <source>
        <dbReference type="ARBA" id="ARBA00022692"/>
    </source>
</evidence>
<feature type="domain" description="G-protein coupled receptors family 1 profile" evidence="10">
    <location>
        <begin position="36"/>
        <end position="337"/>
    </location>
</feature>
<gene>
    <name evidence="11" type="ORF">PLOB_00006800</name>
</gene>
<dbReference type="PANTHER" id="PTHR45695:SF9">
    <property type="entry name" value="LEUCOKININ RECEPTOR"/>
    <property type="match status" value="1"/>
</dbReference>
<feature type="transmembrane region" description="Helical" evidence="9">
    <location>
        <begin position="318"/>
        <end position="340"/>
    </location>
</feature>
<feature type="transmembrane region" description="Helical" evidence="9">
    <location>
        <begin position="137"/>
        <end position="155"/>
    </location>
</feature>
<feature type="transmembrane region" description="Helical" evidence="9">
    <location>
        <begin position="56"/>
        <end position="75"/>
    </location>
</feature>
<comment type="caution">
    <text evidence="11">The sequence shown here is derived from an EMBL/GenBank/DDBJ whole genome shotgun (WGS) entry which is preliminary data.</text>
</comment>
<evidence type="ECO:0000259" key="10">
    <source>
        <dbReference type="PROSITE" id="PS50262"/>
    </source>
</evidence>
<name>A0ABN8QHI0_9CNID</name>
<evidence type="ECO:0000256" key="1">
    <source>
        <dbReference type="ARBA" id="ARBA00004141"/>
    </source>
</evidence>
<dbReference type="InterPro" id="IPR000276">
    <property type="entry name" value="GPCR_Rhodpsn"/>
</dbReference>
<evidence type="ECO:0000256" key="8">
    <source>
        <dbReference type="RuleBase" id="RU000688"/>
    </source>
</evidence>
<keyword evidence="5 9" id="KW-0472">Membrane</keyword>
<evidence type="ECO:0000256" key="7">
    <source>
        <dbReference type="ARBA" id="ARBA00023224"/>
    </source>
</evidence>
<feature type="transmembrane region" description="Helical" evidence="9">
    <location>
        <begin position="20"/>
        <end position="44"/>
    </location>
</feature>
<dbReference type="Gene3D" id="1.20.1070.10">
    <property type="entry name" value="Rhodopsin 7-helix transmembrane proteins"/>
    <property type="match status" value="1"/>
</dbReference>
<proteinExistence type="inferred from homology"/>
<dbReference type="InterPro" id="IPR017452">
    <property type="entry name" value="GPCR_Rhodpsn_7TM"/>
</dbReference>
<keyword evidence="6 8" id="KW-0675">Receptor</keyword>
<keyword evidence="4 8" id="KW-0297">G-protein coupled receptor</keyword>
<sequence>MEGNTSSTEPSFKESLSFKIFKVTFYSIILLLCLIGNFMVVLIVCRTRRMRMPSNLLILNLAICDLIVPITSIPFDLALEENDYIWPFGRALCKTLFPLATLSATAASLTLAMISFDRYRVIMHPFKQRLTSRQVKFSIALTHLMGLLVVIPYVYHLDLIPSIQGQKCEETWPAFSYRQAYTLLLFIVQYGIPLAFMSVIYSLTLLNLYGSSNRFDNPTRDKGKYTGHPRKVSLQIEATAANSNVNSGRLDITRDYRKASRETIGQRHDVLARDQNIRATKMFVTVVIVFATCRLPNEIFWLWSDFGDGHQSEYSNTAGIICRMFTYMNSVFNPVIYWAFSKDFKKGFKEIFTRKRHGIWDDELDDENWYKQFSTLSDSISTVWRKISRSRSESSNHYESRENNQGLLRQAYTNRRPSNCNDHVSFCAKESVLAQYGDGADLKRKRLSLKTNQFDVLPNGSLFLPSQSKLAKLSEESIIDAGNQEEVPKTKTRRFGTVLPPGSCDTKKDCQTISKISRPLSDEIDPSFYSGEELDNTIVENPQEDTLSPGSKKSFDGKGVVFMILADNSDNTESGDKQSISSLVEINGNYHEQPLSDGILSSVQKSDKPLAENEYTNIISNSETSKNILEGLPPEKESVLFLEQLFSLNMNLNGIKETSC</sequence>
<keyword evidence="2 8" id="KW-0812">Transmembrane</keyword>